<dbReference type="Proteomes" id="UP000298429">
    <property type="component" value="Unassembled WGS sequence"/>
</dbReference>
<gene>
    <name evidence="2" type="ORF">EHQ76_19015</name>
</gene>
<keyword evidence="2" id="KW-0255">Endonuclease</keyword>
<accession>A0A5F2AY21</accession>
<evidence type="ECO:0000313" key="3">
    <source>
        <dbReference type="Proteomes" id="UP000298429"/>
    </source>
</evidence>
<keyword evidence="2" id="KW-0378">Hydrolase</keyword>
<dbReference type="OrthoDB" id="4461979at2"/>
<evidence type="ECO:0000259" key="1">
    <source>
        <dbReference type="Pfam" id="PF13395"/>
    </source>
</evidence>
<evidence type="ECO:0000313" key="2">
    <source>
        <dbReference type="EMBL" id="TGL93013.1"/>
    </source>
</evidence>
<feature type="domain" description="HNH nuclease" evidence="1">
    <location>
        <begin position="106"/>
        <end position="138"/>
    </location>
</feature>
<protein>
    <submittedName>
        <fullName evidence="2">HNH endonuclease</fullName>
    </submittedName>
</protein>
<dbReference type="AlphaFoldDB" id="A0A5F2AY21"/>
<proteinExistence type="predicted"/>
<name>A0A5F2AY21_9LEPT</name>
<dbReference type="Gene3D" id="1.10.30.50">
    <property type="match status" value="1"/>
</dbReference>
<keyword evidence="2" id="KW-0540">Nuclease</keyword>
<organism evidence="2 3">
    <name type="scientific">Leptospira barantonii</name>
    <dbReference type="NCBI Taxonomy" id="2023184"/>
    <lineage>
        <taxon>Bacteria</taxon>
        <taxon>Pseudomonadati</taxon>
        <taxon>Spirochaetota</taxon>
        <taxon>Spirochaetia</taxon>
        <taxon>Leptospirales</taxon>
        <taxon>Leptospiraceae</taxon>
        <taxon>Leptospira</taxon>
    </lineage>
</organism>
<comment type="caution">
    <text evidence="2">The sequence shown here is derived from an EMBL/GenBank/DDBJ whole genome shotgun (WGS) entry which is preliminary data.</text>
</comment>
<sequence>MNQNLQSIIDVTESLTLNDLNRAKRIIDTEYKHNYIQYDKRNLSIEQKLELFINDGFIDRYTGEKLLFPNVLRLISFALGDSFPYQKNWKMSECHIAYWEFMPTYDHVLPIAREGKDSFDNLVTTSMKNNLLKSNSLPEEIGFSLKEKGNLKNWNGLINWYKSYMKDKSIESFDLSMRKWHNALIKYEKINGEI</sequence>
<dbReference type="InterPro" id="IPR003615">
    <property type="entry name" value="HNH_nuc"/>
</dbReference>
<dbReference type="EMBL" id="RQGN01000102">
    <property type="protein sequence ID" value="TGL93013.1"/>
    <property type="molecule type" value="Genomic_DNA"/>
</dbReference>
<dbReference type="GO" id="GO:0004519">
    <property type="term" value="F:endonuclease activity"/>
    <property type="evidence" value="ECO:0007669"/>
    <property type="project" value="UniProtKB-KW"/>
</dbReference>
<reference evidence="2 3" key="1">
    <citation type="journal article" date="2019" name="PLoS Negl. Trop. Dis.">
        <title>Revisiting the worldwide diversity of Leptospira species in the environment.</title>
        <authorList>
            <person name="Vincent A.T."/>
            <person name="Schiettekatte O."/>
            <person name="Bourhy P."/>
            <person name="Veyrier F.J."/>
            <person name="Picardeau M."/>
        </authorList>
    </citation>
    <scope>NUCLEOTIDE SEQUENCE [LARGE SCALE GENOMIC DNA]</scope>
    <source>
        <strain evidence="2 3">201702444</strain>
    </source>
</reference>
<dbReference type="Pfam" id="PF13395">
    <property type="entry name" value="HNH_4"/>
    <property type="match status" value="1"/>
</dbReference>